<dbReference type="Proteomes" id="UP001211987">
    <property type="component" value="Unassembled WGS sequence"/>
</dbReference>
<dbReference type="AlphaFoldDB" id="A0AB35IMT4"/>
<proteinExistence type="predicted"/>
<gene>
    <name evidence="1" type="ORF">PM738_14065</name>
</gene>
<evidence type="ECO:0000313" key="1">
    <source>
        <dbReference type="EMBL" id="MDB7084931.1"/>
    </source>
</evidence>
<dbReference type="RefSeq" id="WP_272019089.1">
    <property type="nucleotide sequence ID" value="NZ_JAQLKE010000027.1"/>
</dbReference>
<protein>
    <submittedName>
        <fullName evidence="1">Uncharacterized protein</fullName>
    </submittedName>
</protein>
<evidence type="ECO:0000313" key="2">
    <source>
        <dbReference type="Proteomes" id="UP001211987"/>
    </source>
</evidence>
<organism evidence="1 2">
    <name type="scientific">Thomasclavelia ramosa</name>
    <dbReference type="NCBI Taxonomy" id="1547"/>
    <lineage>
        <taxon>Bacteria</taxon>
        <taxon>Bacillati</taxon>
        <taxon>Bacillota</taxon>
        <taxon>Erysipelotrichia</taxon>
        <taxon>Erysipelotrichales</taxon>
        <taxon>Coprobacillaceae</taxon>
        <taxon>Thomasclavelia</taxon>
    </lineage>
</organism>
<comment type="caution">
    <text evidence="1">The sequence shown here is derived from an EMBL/GenBank/DDBJ whole genome shotgun (WGS) entry which is preliminary data.</text>
</comment>
<sequence length="149" mass="17678">MLKIEKIKEEILNFNHANDALRCYLARVTTKQGNIDGCCRPNLRCEECLKVSFIDLLEEYKKPVKLTKFEYEYLKVAKKEGVNFIARDKINVLYGFEKRPKKRDLMWGSGGDCVRMFESIFKFVQWENEEPWNIDNILANCEVIENEKR</sequence>
<accession>A0AB35IMT4</accession>
<name>A0AB35IMT4_9FIRM</name>
<reference evidence="1" key="1">
    <citation type="submission" date="2023-01" db="EMBL/GenBank/DDBJ databases">
        <title>Human gut microbiome strain richness.</title>
        <authorList>
            <person name="Chen-Liaw A."/>
        </authorList>
    </citation>
    <scope>NUCLEOTIDE SEQUENCE</scope>
    <source>
        <strain evidence="1">1001217st2_G6_1001217B_191108</strain>
    </source>
</reference>
<dbReference type="EMBL" id="JAQLKE010000027">
    <property type="protein sequence ID" value="MDB7084931.1"/>
    <property type="molecule type" value="Genomic_DNA"/>
</dbReference>